<dbReference type="Proteomes" id="UP001194580">
    <property type="component" value="Unassembled WGS sequence"/>
</dbReference>
<comment type="caution">
    <text evidence="1">The sequence shown here is derived from an EMBL/GenBank/DDBJ whole genome shotgun (WGS) entry which is preliminary data.</text>
</comment>
<feature type="non-terminal residue" evidence="1">
    <location>
        <position position="1"/>
    </location>
</feature>
<protein>
    <submittedName>
        <fullName evidence="1">Uncharacterized protein</fullName>
    </submittedName>
</protein>
<dbReference type="EMBL" id="JAAAIL010002758">
    <property type="protein sequence ID" value="KAG0254747.1"/>
    <property type="molecule type" value="Genomic_DNA"/>
</dbReference>
<dbReference type="InterPro" id="IPR027417">
    <property type="entry name" value="P-loop_NTPase"/>
</dbReference>
<evidence type="ECO:0000313" key="2">
    <source>
        <dbReference type="Proteomes" id="UP001194580"/>
    </source>
</evidence>
<dbReference type="AlphaFoldDB" id="A0AAD4D1U2"/>
<keyword evidence="2" id="KW-1185">Reference proteome</keyword>
<evidence type="ECO:0000313" key="1">
    <source>
        <dbReference type="EMBL" id="KAG0254747.1"/>
    </source>
</evidence>
<reference evidence="1" key="1">
    <citation type="journal article" date="2020" name="Fungal Divers.">
        <title>Resolving the Mortierellaceae phylogeny through synthesis of multi-gene phylogenetics and phylogenomics.</title>
        <authorList>
            <person name="Vandepol N."/>
            <person name="Liber J."/>
            <person name="Desiro A."/>
            <person name="Na H."/>
            <person name="Kennedy M."/>
            <person name="Barry K."/>
            <person name="Grigoriev I.V."/>
            <person name="Miller A.N."/>
            <person name="O'Donnell K."/>
            <person name="Stajich J.E."/>
            <person name="Bonito G."/>
        </authorList>
    </citation>
    <scope>NUCLEOTIDE SEQUENCE</scope>
    <source>
        <strain evidence="1">NRRL 28262</strain>
    </source>
</reference>
<sequence>VTLKRLLEQDPRYLPQKKKIRIEEDWRPFTASDATPVDLPPSWINILASPEFVPEPRAAFAHLKDDLQAGDKITIPRMGQVPKEFGRHGQGQTLFVTEQMLGLWDDMRGYQKVTYRRVLSGPMGVGKSYLSYFLAARAFAEGWLVLYLSDAKVLDTKTEGGSTLEVVKRFLAMNKDILTGAEIGMLVRDYNGTDDISTAAVSVIFRELLMSGDRKTLLLVDEHGKLFDQEPFVPDKFKSLVFLSSFNMWGELNKGTRLIFTETAHAKYEMTILPESYRSDSVVFVGPLSENVFSKLLDMHLPLAAPTIQKQVTEITGRVPRELVHLSAFLERLLGPISLDNLQRWAKKRANSFLEITTKYYEHCSQLRKDKFYKALLHTFLGSTSTAAFDWDFLDLGLIFRSEDLNQGGTLYHILCLPAQVALLELFKSLPLPKAIRNRICDGSLEGNQFETAICHQLICITKPIVLNATDLNGRNPSIVTLDFSHCDTIQTGKESLGPGHDKVLSRGFEGYPRFDFMLGPMLIQVSVSDFAKHNKDSADLSKAFDDRDTKDTNQIERYLNDVYGPGHSATTKDNRFNVTQNGVPVPGFRIVYIRGSPGKPAHREWVKKFPDVQHITFGELRENLFNNIVS</sequence>
<accession>A0AAD4D1U2</accession>
<dbReference type="SUPFAM" id="SSF52540">
    <property type="entry name" value="P-loop containing nucleoside triphosphate hydrolases"/>
    <property type="match status" value="1"/>
</dbReference>
<gene>
    <name evidence="1" type="ORF">BGZ95_005940</name>
</gene>
<name>A0AAD4D1U2_9FUNG</name>
<proteinExistence type="predicted"/>
<organism evidence="1 2">
    <name type="scientific">Linnemannia exigua</name>
    <dbReference type="NCBI Taxonomy" id="604196"/>
    <lineage>
        <taxon>Eukaryota</taxon>
        <taxon>Fungi</taxon>
        <taxon>Fungi incertae sedis</taxon>
        <taxon>Mucoromycota</taxon>
        <taxon>Mortierellomycotina</taxon>
        <taxon>Mortierellomycetes</taxon>
        <taxon>Mortierellales</taxon>
        <taxon>Mortierellaceae</taxon>
        <taxon>Linnemannia</taxon>
    </lineage>
</organism>